<evidence type="ECO:0000313" key="9">
    <source>
        <dbReference type="EMBL" id="CDN86617.1"/>
    </source>
</evidence>
<feature type="transmembrane region" description="Helical" evidence="7">
    <location>
        <begin position="12"/>
        <end position="35"/>
    </location>
</feature>
<organism evidence="9 10">
    <name type="scientific">Hydrogenophaga intermedia</name>
    <dbReference type="NCBI Taxonomy" id="65786"/>
    <lineage>
        <taxon>Bacteria</taxon>
        <taxon>Pseudomonadati</taxon>
        <taxon>Pseudomonadota</taxon>
        <taxon>Betaproteobacteria</taxon>
        <taxon>Burkholderiales</taxon>
        <taxon>Comamonadaceae</taxon>
        <taxon>Hydrogenophaga</taxon>
    </lineage>
</organism>
<comment type="similarity">
    <text evidence="2">Belongs to the autoinducer-2 exporter (AI-2E) (TC 2.A.86) family.</text>
</comment>
<evidence type="ECO:0000313" key="10">
    <source>
        <dbReference type="Proteomes" id="UP000028878"/>
    </source>
</evidence>
<dbReference type="SUPFAM" id="SSF55781">
    <property type="entry name" value="GAF domain-like"/>
    <property type="match status" value="1"/>
</dbReference>
<reference evidence="10" key="2">
    <citation type="submission" date="2014-11" db="EMBL/GenBank/DDBJ databases">
        <title>Draft genome sequence of Hydrogenophaga intermedia S1.</title>
        <authorList>
            <person name="Gan H.M."/>
            <person name="Chew T.H."/>
            <person name="Stolz A."/>
        </authorList>
    </citation>
    <scope>NUCLEOTIDE SEQUENCE [LARGE SCALE GENOMIC DNA]</scope>
    <source>
        <strain evidence="10">S1</strain>
    </source>
</reference>
<keyword evidence="3 7" id="KW-0812">Transmembrane</keyword>
<dbReference type="Proteomes" id="UP000028878">
    <property type="component" value="Unassembled WGS sequence"/>
</dbReference>
<feature type="transmembrane region" description="Helical" evidence="7">
    <location>
        <begin position="41"/>
        <end position="58"/>
    </location>
</feature>
<sequence>MGLPRATPEEIGPGRVGVVGAAAGALLVALVLAGLYLGRDILVPLALAVLLGFVLSPLATRLRRWGLPHVLAVIAVVAFALAMIGGSIAFMASEVRELSAELPTYQQTIKRKLASLREAIRAPGMFDGLTRTVTLVQREASDIAAAATATPSPSRVQKVEIQGESRSPLQNAMDGLERVASPLLTAGIVLVFTFLILLDRLDLRDRLIRLMGGNLHRATDAMDEAGERISSYLIVQLWVNLSYGIPMALGLWLIGVPGAFLWGAVAALMRYVPYLGPMISAVFPLTLAFAVDPGWSMVLSTLALIVVLELISNNVVEPWLYGSSTGLSAISLIVAATFWTALWGPVGLIMSTPLTVCLLVIGRHLPGLQFFDVLLGSAPALDAPTRLYQRLLSGDIDEAVELGRELAQEAGSMPAFYQDSALPVLRRAVTDYQTVSTSEHRLRLITGMEALLEELQELAPASAGATPTVLCLGAKWEVDTLAARMLAHALTLEGAPAHADPALANSAESLAGVAMQAPRAVCLSVFAPEPWRTARRACRRIQRRWPGARIVVCSWNIGDQAQVDPALAESLGAHAIAGSLVEAVLRARESLGADTAEWERASVPRDDAQRLRLLRSLGALDEPAMNELCDHAAKRAAAIFDVPAAMVTVVADNEVRVLGFHGSLRTTVDGQDSVINSGQAFQVAREHALCGHVIAQNEALLVPDIAQDPRFAANPHLRGLGLRFYAGAPMRMKRGGAIGSLCLLDTAPGHLTERDLKLLQAMAQDLMDAIAQRRPQADVEAADADAPNEQEPSATVGQVVPDP</sequence>
<keyword evidence="5 7" id="KW-0472">Membrane</keyword>
<dbReference type="Pfam" id="PF01594">
    <property type="entry name" value="AI-2E_transport"/>
    <property type="match status" value="1"/>
</dbReference>
<evidence type="ECO:0000256" key="2">
    <source>
        <dbReference type="ARBA" id="ARBA00009773"/>
    </source>
</evidence>
<reference evidence="10" key="1">
    <citation type="submission" date="2014-02" db="EMBL/GenBank/DDBJ databases">
        <authorList>
            <person name="Gan H."/>
        </authorList>
    </citation>
    <scope>NUCLEOTIDE SEQUENCE [LARGE SCALE GENOMIC DNA]</scope>
    <source>
        <strain evidence="10">S1</strain>
    </source>
</reference>
<dbReference type="RefSeq" id="WP_009515838.1">
    <property type="nucleotide sequence ID" value="NZ_CCAE010000005.1"/>
</dbReference>
<dbReference type="EMBL" id="CCAE010000005">
    <property type="protein sequence ID" value="CDN86617.1"/>
    <property type="molecule type" value="Genomic_DNA"/>
</dbReference>
<gene>
    <name evidence="9" type="ORF">BN948_01022</name>
</gene>
<feature type="transmembrane region" description="Helical" evidence="7">
    <location>
        <begin position="298"/>
        <end position="316"/>
    </location>
</feature>
<feature type="transmembrane region" description="Helical" evidence="7">
    <location>
        <begin position="271"/>
        <end position="291"/>
    </location>
</feature>
<evidence type="ECO:0000256" key="3">
    <source>
        <dbReference type="ARBA" id="ARBA00022692"/>
    </source>
</evidence>
<evidence type="ECO:0000256" key="5">
    <source>
        <dbReference type="ARBA" id="ARBA00023136"/>
    </source>
</evidence>
<keyword evidence="10" id="KW-1185">Reference proteome</keyword>
<evidence type="ECO:0000256" key="7">
    <source>
        <dbReference type="SAM" id="Phobius"/>
    </source>
</evidence>
<accession>A0A1L1PI82</accession>
<dbReference type="PANTHER" id="PTHR43102">
    <property type="entry name" value="SLR1143 PROTEIN"/>
    <property type="match status" value="1"/>
</dbReference>
<feature type="transmembrane region" description="Helical" evidence="7">
    <location>
        <begin position="237"/>
        <end position="265"/>
    </location>
</feature>
<dbReference type="Gene3D" id="3.30.450.40">
    <property type="match status" value="1"/>
</dbReference>
<keyword evidence="4 7" id="KW-1133">Transmembrane helix</keyword>
<name>A0A1L1PI82_HYDIT</name>
<protein>
    <submittedName>
        <fullName evidence="9">Phytochrome sensor protein</fullName>
    </submittedName>
</protein>
<feature type="transmembrane region" description="Helical" evidence="7">
    <location>
        <begin position="70"/>
        <end position="92"/>
    </location>
</feature>
<dbReference type="GO" id="GO:0016020">
    <property type="term" value="C:membrane"/>
    <property type="evidence" value="ECO:0007669"/>
    <property type="project" value="UniProtKB-SubCell"/>
</dbReference>
<proteinExistence type="inferred from homology"/>
<dbReference type="InterPro" id="IPR002549">
    <property type="entry name" value="AI-2E-like"/>
</dbReference>
<feature type="domain" description="GAF" evidence="8">
    <location>
        <begin position="624"/>
        <end position="780"/>
    </location>
</feature>
<dbReference type="AlphaFoldDB" id="A0A1L1PI82"/>
<dbReference type="PANTHER" id="PTHR43102:SF2">
    <property type="entry name" value="GAF DOMAIN-CONTAINING PROTEIN"/>
    <property type="match status" value="1"/>
</dbReference>
<comment type="subcellular location">
    <subcellularLocation>
        <location evidence="1">Membrane</location>
        <topology evidence="1">Multi-pass membrane protein</topology>
    </subcellularLocation>
</comment>
<dbReference type="InterPro" id="IPR029016">
    <property type="entry name" value="GAF-like_dom_sf"/>
</dbReference>
<feature type="transmembrane region" description="Helical" evidence="7">
    <location>
        <begin position="179"/>
        <end position="198"/>
    </location>
</feature>
<feature type="transmembrane region" description="Helical" evidence="7">
    <location>
        <begin position="328"/>
        <end position="361"/>
    </location>
</feature>
<feature type="region of interest" description="Disordered" evidence="6">
    <location>
        <begin position="773"/>
        <end position="803"/>
    </location>
</feature>
<dbReference type="Pfam" id="PF01590">
    <property type="entry name" value="GAF"/>
    <property type="match status" value="1"/>
</dbReference>
<dbReference type="SMART" id="SM00065">
    <property type="entry name" value="GAF"/>
    <property type="match status" value="1"/>
</dbReference>
<evidence type="ECO:0000256" key="1">
    <source>
        <dbReference type="ARBA" id="ARBA00004141"/>
    </source>
</evidence>
<dbReference type="InterPro" id="IPR003018">
    <property type="entry name" value="GAF"/>
</dbReference>
<evidence type="ECO:0000256" key="6">
    <source>
        <dbReference type="SAM" id="MobiDB-lite"/>
    </source>
</evidence>
<evidence type="ECO:0000256" key="4">
    <source>
        <dbReference type="ARBA" id="ARBA00022989"/>
    </source>
</evidence>
<evidence type="ECO:0000259" key="8">
    <source>
        <dbReference type="SMART" id="SM00065"/>
    </source>
</evidence>